<dbReference type="EMBL" id="BDDD01000696">
    <property type="protein sequence ID" value="GAV69178.1"/>
    <property type="molecule type" value="Genomic_DNA"/>
</dbReference>
<evidence type="ECO:0000256" key="1">
    <source>
        <dbReference type="ARBA" id="ARBA00004229"/>
    </source>
</evidence>
<feature type="domain" description="DYW" evidence="9">
    <location>
        <begin position="787"/>
        <end position="867"/>
    </location>
</feature>
<dbReference type="Pfam" id="PF20431">
    <property type="entry name" value="E_motif"/>
    <property type="match status" value="1"/>
</dbReference>
<dbReference type="PANTHER" id="PTHR47926">
    <property type="entry name" value="PENTATRICOPEPTIDE REPEAT-CONTAINING PROTEIN"/>
    <property type="match status" value="1"/>
</dbReference>
<evidence type="ECO:0000259" key="9">
    <source>
        <dbReference type="Pfam" id="PF14432"/>
    </source>
</evidence>
<dbReference type="PROSITE" id="PS51375">
    <property type="entry name" value="PPR"/>
    <property type="match status" value="5"/>
</dbReference>
<dbReference type="NCBIfam" id="TIGR00756">
    <property type="entry name" value="PPR"/>
    <property type="match status" value="5"/>
</dbReference>
<feature type="region of interest" description="Disordered" evidence="8">
    <location>
        <begin position="1"/>
        <end position="60"/>
    </location>
</feature>
<feature type="repeat" description="PPR" evidence="7">
    <location>
        <begin position="563"/>
        <end position="597"/>
    </location>
</feature>
<keyword evidence="5" id="KW-0677">Repeat</keyword>
<proteinExistence type="inferred from homology"/>
<keyword evidence="4" id="KW-0934">Plastid</keyword>
<dbReference type="InterPro" id="IPR002885">
    <property type="entry name" value="PPR_rpt"/>
</dbReference>
<evidence type="ECO:0000313" key="11">
    <source>
        <dbReference type="Proteomes" id="UP000187406"/>
    </source>
</evidence>
<dbReference type="GO" id="GO:0008270">
    <property type="term" value="F:zinc ion binding"/>
    <property type="evidence" value="ECO:0007669"/>
    <property type="project" value="InterPro"/>
</dbReference>
<dbReference type="GO" id="GO:0003723">
    <property type="term" value="F:RNA binding"/>
    <property type="evidence" value="ECO:0007669"/>
    <property type="project" value="InterPro"/>
</dbReference>
<dbReference type="InterPro" id="IPR046848">
    <property type="entry name" value="E_motif"/>
</dbReference>
<keyword evidence="11" id="KW-1185">Reference proteome</keyword>
<evidence type="ECO:0000256" key="3">
    <source>
        <dbReference type="ARBA" id="ARBA00022528"/>
    </source>
</evidence>
<accession>A0A1Q3BMM8</accession>
<organism evidence="10 11">
    <name type="scientific">Cephalotus follicularis</name>
    <name type="common">Albany pitcher plant</name>
    <dbReference type="NCBI Taxonomy" id="3775"/>
    <lineage>
        <taxon>Eukaryota</taxon>
        <taxon>Viridiplantae</taxon>
        <taxon>Streptophyta</taxon>
        <taxon>Embryophyta</taxon>
        <taxon>Tracheophyta</taxon>
        <taxon>Spermatophyta</taxon>
        <taxon>Magnoliopsida</taxon>
        <taxon>eudicotyledons</taxon>
        <taxon>Gunneridae</taxon>
        <taxon>Pentapetalae</taxon>
        <taxon>rosids</taxon>
        <taxon>fabids</taxon>
        <taxon>Oxalidales</taxon>
        <taxon>Cephalotaceae</taxon>
        <taxon>Cephalotus</taxon>
    </lineage>
</organism>
<dbReference type="FunFam" id="1.25.40.10:FF:000776">
    <property type="entry name" value="Pentatricopeptide repeat-containing protein At3g13880"/>
    <property type="match status" value="1"/>
</dbReference>
<keyword evidence="6" id="KW-0809">Transit peptide</keyword>
<feature type="repeat" description="PPR" evidence="7">
    <location>
        <begin position="598"/>
        <end position="632"/>
    </location>
</feature>
<dbReference type="Pfam" id="PF13041">
    <property type="entry name" value="PPR_2"/>
    <property type="match status" value="2"/>
</dbReference>
<dbReference type="InParanoid" id="A0A1Q3BMM8"/>
<dbReference type="FunCoup" id="A0A1Q3BMM8">
    <property type="interactions" value="111"/>
</dbReference>
<comment type="similarity">
    <text evidence="2">Belongs to the PPR family. PCMP-H subfamily.</text>
</comment>
<dbReference type="OrthoDB" id="1921722at2759"/>
<keyword evidence="3" id="KW-0150">Chloroplast</keyword>
<dbReference type="Pfam" id="PF01535">
    <property type="entry name" value="PPR"/>
    <property type="match status" value="8"/>
</dbReference>
<evidence type="ECO:0000256" key="6">
    <source>
        <dbReference type="ARBA" id="ARBA00022946"/>
    </source>
</evidence>
<dbReference type="STRING" id="3775.A0A1Q3BMM8"/>
<reference evidence="11" key="1">
    <citation type="submission" date="2016-04" db="EMBL/GenBank/DDBJ databases">
        <title>Cephalotus genome sequencing.</title>
        <authorList>
            <person name="Fukushima K."/>
            <person name="Hasebe M."/>
            <person name="Fang X."/>
        </authorList>
    </citation>
    <scope>NUCLEOTIDE SEQUENCE [LARGE SCALE GENOMIC DNA]</scope>
    <source>
        <strain evidence="11">cv. St1</strain>
    </source>
</reference>
<dbReference type="InterPro" id="IPR032867">
    <property type="entry name" value="DYW_dom"/>
</dbReference>
<dbReference type="Pfam" id="PF14432">
    <property type="entry name" value="DYW_deaminase"/>
    <property type="match status" value="1"/>
</dbReference>
<gene>
    <name evidence="10" type="ORF">CFOL_v3_12679</name>
</gene>
<dbReference type="FunFam" id="1.25.40.10:FF:000851">
    <property type="entry name" value="Pentatricopeptide repeat-containing protein103"/>
    <property type="match status" value="1"/>
</dbReference>
<feature type="repeat" description="PPR" evidence="7">
    <location>
        <begin position="161"/>
        <end position="195"/>
    </location>
</feature>
<evidence type="ECO:0000256" key="2">
    <source>
        <dbReference type="ARBA" id="ARBA00006643"/>
    </source>
</evidence>
<dbReference type="GO" id="GO:0009451">
    <property type="term" value="P:RNA modification"/>
    <property type="evidence" value="ECO:0007669"/>
    <property type="project" value="InterPro"/>
</dbReference>
<evidence type="ECO:0000256" key="8">
    <source>
        <dbReference type="SAM" id="MobiDB-lite"/>
    </source>
</evidence>
<dbReference type="Proteomes" id="UP000187406">
    <property type="component" value="Unassembled WGS sequence"/>
</dbReference>
<dbReference type="InterPro" id="IPR011990">
    <property type="entry name" value="TPR-like_helical_dom_sf"/>
</dbReference>
<feature type="repeat" description="PPR" evidence="7">
    <location>
        <begin position="262"/>
        <end position="296"/>
    </location>
</feature>
<sequence length="876" mass="98941">MAFSAKTPQFSPHTEPKNPHYPKTQNPKTLSFSLKPKEKPHNISSTKTRQNSVSSTASITTQNPNSHLLQLCLYGKLEEALKVLNSMQELNIVVEEESFIGLIRLCECERAKDEGLKVYESVLNLVTLLNVRLGNALLSMFVRFGDLGCAWYVFGKMSDRDVFSWNVLVGGYAKAGFLDEALCLYHRMLWAGIRPDVYTLPCVLRTCGGMPDWLRGREIHVHLIRFGFESDVDVVNALITMYVKCGDIGSARLVFDGMPRRDRISWNAMISGYFENEECLEGLRLFFMMRELSVNPDLMTMTSVISACESLGDEMLGREIHGYAIKTGFALDVTVCNSLIQLYSTVGCWEEADVVFLRMKYRDVVSWTTMISCYEENLLPHKALETYKMMELEDLIPDEITVASALSACARSGQLDMGIKLHELASRTRLISYVIVANTLIDMYSKCNCIDKALDVFHRIPEKNVISWTSIILGLRINSKCFEALIFFRQMKLNLKPNSVTLVSVLSACARVGALMCGTEIHAHVLRIGVAFDGFLPNALLDLYVRCGRMRPAQNQFNLYKKDVAAWNIMLTGYADRGQGTLAVELFDKMLELEVIPDEVTFISLLCACSRSGMVYQGLEYYDIMKSKYCITPNLKHYACMVDLLGRAGQLEDAYEFIQKMPVTPDPAIWGALLNACRIHRRLELGEIAAQHIFEKDTKSVGYYVLLCNLYVDSGKWDEVSKVRKVMRERGLIVDPGCSWVEVKGNVHAFLSGDNFHPQIEEMNSVLEGFYKKMKAVGLSRLENSFKDEVEASKAEIFCGHSERLAIAFGLIKTAPGMPIWVTKNLYMCQSCHDLVKFISKVVRREISVRDTEQFHHFKDGICSCGDEGHWGKIGN</sequence>
<dbReference type="InterPro" id="IPR046960">
    <property type="entry name" value="PPR_At4g14850-like_plant"/>
</dbReference>
<dbReference type="Gene3D" id="1.25.40.10">
    <property type="entry name" value="Tetratricopeptide repeat domain"/>
    <property type="match status" value="5"/>
</dbReference>
<dbReference type="PANTHER" id="PTHR47926:SF440">
    <property type="entry name" value="REPEAT-CONTAINING PROTEIN, PUTATIVE-RELATED"/>
    <property type="match status" value="1"/>
</dbReference>
<dbReference type="AlphaFoldDB" id="A0A1Q3BMM8"/>
<feature type="compositionally biased region" description="Polar residues" evidence="8">
    <location>
        <begin position="23"/>
        <end position="32"/>
    </location>
</feature>
<comment type="caution">
    <text evidence="10">The sequence shown here is derived from an EMBL/GenBank/DDBJ whole genome shotgun (WGS) entry which is preliminary data.</text>
</comment>
<evidence type="ECO:0000256" key="4">
    <source>
        <dbReference type="ARBA" id="ARBA00022640"/>
    </source>
</evidence>
<evidence type="ECO:0000313" key="10">
    <source>
        <dbReference type="EMBL" id="GAV69178.1"/>
    </source>
</evidence>
<name>A0A1Q3BMM8_CEPFO</name>
<dbReference type="GO" id="GO:0009507">
    <property type="term" value="C:chloroplast"/>
    <property type="evidence" value="ECO:0007669"/>
    <property type="project" value="UniProtKB-SubCell"/>
</dbReference>
<comment type="subcellular location">
    <subcellularLocation>
        <location evidence="1">Plastid</location>
        <location evidence="1">Chloroplast</location>
    </subcellularLocation>
</comment>
<feature type="compositionally biased region" description="Polar residues" evidence="8">
    <location>
        <begin position="1"/>
        <end position="12"/>
    </location>
</feature>
<protein>
    <submittedName>
        <fullName evidence="10">PPR domain-containing protein/PPR_2 domain-containing protein/DYW_deaminase domain-containing protein</fullName>
    </submittedName>
</protein>
<dbReference type="FunFam" id="1.25.40.10:FF:000073">
    <property type="entry name" value="Pentatricopeptide repeat-containing protein chloroplastic"/>
    <property type="match status" value="1"/>
</dbReference>
<evidence type="ECO:0000256" key="5">
    <source>
        <dbReference type="ARBA" id="ARBA00022737"/>
    </source>
</evidence>
<feature type="repeat" description="PPR" evidence="7">
    <location>
        <begin position="363"/>
        <end position="397"/>
    </location>
</feature>
<dbReference type="FunFam" id="1.25.40.10:FF:000395">
    <property type="entry name" value="Pentatricopeptide repeat-containing protein chloroplastic"/>
    <property type="match status" value="1"/>
</dbReference>
<feature type="compositionally biased region" description="Polar residues" evidence="8">
    <location>
        <begin position="42"/>
        <end position="60"/>
    </location>
</feature>
<evidence type="ECO:0000256" key="7">
    <source>
        <dbReference type="PROSITE-ProRule" id="PRU00708"/>
    </source>
</evidence>